<dbReference type="RefSeq" id="WP_171672625.1">
    <property type="nucleotide sequence ID" value="NZ_BAAAGT010000002.1"/>
</dbReference>
<dbReference type="EMBL" id="JACHKF010000001">
    <property type="protein sequence ID" value="MBB6569936.1"/>
    <property type="molecule type" value="Genomic_DNA"/>
</dbReference>
<sequence>MILAGCATGPPAAGPLTEIETSRLYDAEQLLVRECVERAGFKYWPVARSSAAEHRKFPYGVEDVDWARRHGYGIALEAKSRARDAQHPNRKYFSSLAPDQQEKYLSTVNGPTPVGLTAQDVDGRLVTHSDQGCDAEAQRALYGDLPGWYRAIKLTNGLPRARALQVLKAESFQPLVAAWSRCMKSRGFDFIAPVESARLMRHRTGLAPAEEIRTAIAEAECLHTSGLAAAAQTADRRVADEQRRQYKSELDTKLRLQRAALPTALKVLERG</sequence>
<dbReference type="Proteomes" id="UP000534306">
    <property type="component" value="Unassembled WGS sequence"/>
</dbReference>
<dbReference type="EMBL" id="JABJRC010000002">
    <property type="protein sequence ID" value="NOL40240.1"/>
    <property type="molecule type" value="Genomic_DNA"/>
</dbReference>
<organism evidence="2 3">
    <name type="scientific">Kribbella sandramycini</name>
    <dbReference type="NCBI Taxonomy" id="60450"/>
    <lineage>
        <taxon>Bacteria</taxon>
        <taxon>Bacillati</taxon>
        <taxon>Actinomycetota</taxon>
        <taxon>Actinomycetes</taxon>
        <taxon>Propionibacteriales</taxon>
        <taxon>Kribbellaceae</taxon>
        <taxon>Kribbella</taxon>
    </lineage>
</organism>
<evidence type="ECO:0000313" key="2">
    <source>
        <dbReference type="EMBL" id="NOL40240.1"/>
    </source>
</evidence>
<dbReference type="AlphaFoldDB" id="A0A7Y4KX53"/>
<gene>
    <name evidence="1" type="ORF">HNR71_005573</name>
    <name evidence="2" type="ORF">HPO96_08290</name>
</gene>
<proteinExistence type="predicted"/>
<dbReference type="Proteomes" id="UP000553957">
    <property type="component" value="Unassembled WGS sequence"/>
</dbReference>
<name>A0A7Y4KX53_9ACTN</name>
<reference evidence="2 3" key="1">
    <citation type="submission" date="2020-05" db="EMBL/GenBank/DDBJ databases">
        <title>Genome sequence of Kribbella sandramycini ATCC 39419.</title>
        <authorList>
            <person name="Maclea K.S."/>
            <person name="Fair J.L."/>
        </authorList>
    </citation>
    <scope>NUCLEOTIDE SEQUENCE [LARGE SCALE GENOMIC DNA]</scope>
    <source>
        <strain evidence="2 3">ATCC 39419</strain>
    </source>
</reference>
<keyword evidence="3" id="KW-1185">Reference proteome</keyword>
<accession>A0A7Y4KX53</accession>
<evidence type="ECO:0000313" key="1">
    <source>
        <dbReference type="EMBL" id="MBB6569936.1"/>
    </source>
</evidence>
<reference evidence="1 4" key="2">
    <citation type="submission" date="2020-08" db="EMBL/GenBank/DDBJ databases">
        <title>Sequencing the genomes of 1000 actinobacteria strains.</title>
        <authorList>
            <person name="Klenk H.-P."/>
        </authorList>
    </citation>
    <scope>NUCLEOTIDE SEQUENCE [LARGE SCALE GENOMIC DNA]</scope>
    <source>
        <strain evidence="1 4">DSM 15626</strain>
    </source>
</reference>
<protein>
    <submittedName>
        <fullName evidence="2">Uncharacterized protein</fullName>
    </submittedName>
</protein>
<comment type="caution">
    <text evidence="2">The sequence shown here is derived from an EMBL/GenBank/DDBJ whole genome shotgun (WGS) entry which is preliminary data.</text>
</comment>
<evidence type="ECO:0000313" key="3">
    <source>
        <dbReference type="Proteomes" id="UP000534306"/>
    </source>
</evidence>
<evidence type="ECO:0000313" key="4">
    <source>
        <dbReference type="Proteomes" id="UP000553957"/>
    </source>
</evidence>